<dbReference type="PANTHER" id="PTHR12121:SF36">
    <property type="entry name" value="ENDONUCLEASE_EXONUCLEASE_PHOSPHATASE DOMAIN-CONTAINING PROTEIN"/>
    <property type="match status" value="1"/>
</dbReference>
<evidence type="ECO:0000313" key="2">
    <source>
        <dbReference type="EMBL" id="CAI3992937.1"/>
    </source>
</evidence>
<gene>
    <name evidence="2" type="ORF">C1SCF055_LOCUS19729</name>
</gene>
<comment type="caution">
    <text evidence="2">The sequence shown here is derived from an EMBL/GenBank/DDBJ whole genome shotgun (WGS) entry which is preliminary data.</text>
</comment>
<dbReference type="InterPro" id="IPR005135">
    <property type="entry name" value="Endo/exonuclease/phosphatase"/>
</dbReference>
<dbReference type="Gene3D" id="3.60.10.10">
    <property type="entry name" value="Endonuclease/exonuclease/phosphatase"/>
    <property type="match status" value="1"/>
</dbReference>
<dbReference type="GO" id="GO:0000175">
    <property type="term" value="F:3'-5'-RNA exonuclease activity"/>
    <property type="evidence" value="ECO:0007669"/>
    <property type="project" value="TreeGrafter"/>
</dbReference>
<proteinExistence type="predicted"/>
<evidence type="ECO:0000259" key="1">
    <source>
        <dbReference type="Pfam" id="PF03372"/>
    </source>
</evidence>
<dbReference type="EMBL" id="CAMXCT010001779">
    <property type="protein sequence ID" value="CAI3992937.1"/>
    <property type="molecule type" value="Genomic_DNA"/>
</dbReference>
<feature type="domain" description="Endonuclease/exonuclease/phosphatase" evidence="1">
    <location>
        <begin position="9"/>
        <end position="70"/>
    </location>
</feature>
<keyword evidence="4" id="KW-1185">Reference proteome</keyword>
<dbReference type="PANTHER" id="PTHR12121">
    <property type="entry name" value="CARBON CATABOLITE REPRESSOR PROTEIN 4"/>
    <property type="match status" value="1"/>
</dbReference>
<dbReference type="Proteomes" id="UP001152797">
    <property type="component" value="Unassembled WGS sequence"/>
</dbReference>
<reference evidence="2" key="1">
    <citation type="submission" date="2022-10" db="EMBL/GenBank/DDBJ databases">
        <authorList>
            <person name="Chen Y."/>
            <person name="Dougan E. K."/>
            <person name="Chan C."/>
            <person name="Rhodes N."/>
            <person name="Thang M."/>
        </authorList>
    </citation>
    <scope>NUCLEOTIDE SEQUENCE</scope>
</reference>
<dbReference type="InterPro" id="IPR050410">
    <property type="entry name" value="CCR4/nocturin_mRNA_transcr"/>
</dbReference>
<dbReference type="InterPro" id="IPR036691">
    <property type="entry name" value="Endo/exonu/phosph_ase_sf"/>
</dbReference>
<dbReference type="SUPFAM" id="SSF56219">
    <property type="entry name" value="DNase I-like"/>
    <property type="match status" value="1"/>
</dbReference>
<reference evidence="3" key="2">
    <citation type="submission" date="2024-04" db="EMBL/GenBank/DDBJ databases">
        <authorList>
            <person name="Chen Y."/>
            <person name="Shah S."/>
            <person name="Dougan E. K."/>
            <person name="Thang M."/>
            <person name="Chan C."/>
        </authorList>
    </citation>
    <scope>NUCLEOTIDE SEQUENCE [LARGE SCALE GENOMIC DNA]</scope>
</reference>
<dbReference type="OrthoDB" id="276515at2759"/>
<dbReference type="AlphaFoldDB" id="A0A9P1CKW5"/>
<protein>
    <recommendedName>
        <fullName evidence="1">Endonuclease/exonuclease/phosphatase domain-containing protein</fullName>
    </recommendedName>
</protein>
<accession>A0A9P1CKW5</accession>
<dbReference type="EMBL" id="CAMXCT020001779">
    <property type="protein sequence ID" value="CAL1146312.1"/>
    <property type="molecule type" value="Genomic_DNA"/>
</dbReference>
<sequence length="293" mass="32367">MVEGGWKVASFNIRMKTQEPDPNDNWDFRKDALLQELVNSQAAIIGLQEVKPEQLAFLKSSLAEHGFSSVGVGRGANGDDEASPIFYKSAEFQLVREGQRWLSASPAIPGSRLEGAGCPRVVTQALLKCCHSGKEIFVFCTHLDHRGMLEAARPFSAGLQIQAAQGEILLKEVEAFCDADDADADVPRLVLGDFNSWPGAGAHPVLLRHGYHEASQRASAQATFVGFGSGSWLARFREWMYKVQIDYIFGTKNLELKGYSVHHNTYKAHDGRSRNLSDHCMISAQVRMTRAET</sequence>
<feature type="domain" description="Endonuclease/exonuclease/phosphatase" evidence="1">
    <location>
        <begin position="180"/>
        <end position="279"/>
    </location>
</feature>
<evidence type="ECO:0000313" key="4">
    <source>
        <dbReference type="Proteomes" id="UP001152797"/>
    </source>
</evidence>
<dbReference type="EMBL" id="CAMXCT030001779">
    <property type="protein sequence ID" value="CAL4780249.1"/>
    <property type="molecule type" value="Genomic_DNA"/>
</dbReference>
<organism evidence="2">
    <name type="scientific">Cladocopium goreaui</name>
    <dbReference type="NCBI Taxonomy" id="2562237"/>
    <lineage>
        <taxon>Eukaryota</taxon>
        <taxon>Sar</taxon>
        <taxon>Alveolata</taxon>
        <taxon>Dinophyceae</taxon>
        <taxon>Suessiales</taxon>
        <taxon>Symbiodiniaceae</taxon>
        <taxon>Cladocopium</taxon>
    </lineage>
</organism>
<name>A0A9P1CKW5_9DINO</name>
<evidence type="ECO:0000313" key="3">
    <source>
        <dbReference type="EMBL" id="CAL1146312.1"/>
    </source>
</evidence>
<dbReference type="Pfam" id="PF03372">
    <property type="entry name" value="Exo_endo_phos"/>
    <property type="match status" value="2"/>
</dbReference>